<dbReference type="Proteomes" id="UP000828390">
    <property type="component" value="Unassembled WGS sequence"/>
</dbReference>
<evidence type="ECO:0000313" key="3">
    <source>
        <dbReference type="Proteomes" id="UP000828390"/>
    </source>
</evidence>
<gene>
    <name evidence="2" type="ORF">DPMN_025410</name>
</gene>
<dbReference type="EMBL" id="JAIWYP010000002">
    <property type="protein sequence ID" value="KAH3862443.1"/>
    <property type="molecule type" value="Genomic_DNA"/>
</dbReference>
<keyword evidence="3" id="KW-1185">Reference proteome</keyword>
<dbReference type="AlphaFoldDB" id="A0A9D4LRH6"/>
<evidence type="ECO:0000256" key="1">
    <source>
        <dbReference type="SAM" id="MobiDB-lite"/>
    </source>
</evidence>
<reference evidence="2" key="1">
    <citation type="journal article" date="2019" name="bioRxiv">
        <title>The Genome of the Zebra Mussel, Dreissena polymorpha: A Resource for Invasive Species Research.</title>
        <authorList>
            <person name="McCartney M.A."/>
            <person name="Auch B."/>
            <person name="Kono T."/>
            <person name="Mallez S."/>
            <person name="Zhang Y."/>
            <person name="Obille A."/>
            <person name="Becker A."/>
            <person name="Abrahante J.E."/>
            <person name="Garbe J."/>
            <person name="Badalamenti J.P."/>
            <person name="Herman A."/>
            <person name="Mangelson H."/>
            <person name="Liachko I."/>
            <person name="Sullivan S."/>
            <person name="Sone E.D."/>
            <person name="Koren S."/>
            <person name="Silverstein K.A.T."/>
            <person name="Beckman K.B."/>
            <person name="Gohl D.M."/>
        </authorList>
    </citation>
    <scope>NUCLEOTIDE SEQUENCE</scope>
    <source>
        <strain evidence="2">Duluth1</strain>
        <tissue evidence="2">Whole animal</tissue>
    </source>
</reference>
<accession>A0A9D4LRH6</accession>
<protein>
    <submittedName>
        <fullName evidence="2">Uncharacterized protein</fullName>
    </submittedName>
</protein>
<organism evidence="2 3">
    <name type="scientific">Dreissena polymorpha</name>
    <name type="common">Zebra mussel</name>
    <name type="synonym">Mytilus polymorpha</name>
    <dbReference type="NCBI Taxonomy" id="45954"/>
    <lineage>
        <taxon>Eukaryota</taxon>
        <taxon>Metazoa</taxon>
        <taxon>Spiralia</taxon>
        <taxon>Lophotrochozoa</taxon>
        <taxon>Mollusca</taxon>
        <taxon>Bivalvia</taxon>
        <taxon>Autobranchia</taxon>
        <taxon>Heteroconchia</taxon>
        <taxon>Euheterodonta</taxon>
        <taxon>Imparidentia</taxon>
        <taxon>Neoheterodontei</taxon>
        <taxon>Myida</taxon>
        <taxon>Dreissenoidea</taxon>
        <taxon>Dreissenidae</taxon>
        <taxon>Dreissena</taxon>
    </lineage>
</organism>
<name>A0A9D4LRH6_DREPO</name>
<sequence length="50" mass="5308">MSVSPGKGDWFLRESPGNIYSGENSRNVPASFSRNDNKGAGSAGQVFHPP</sequence>
<feature type="compositionally biased region" description="Polar residues" evidence="1">
    <location>
        <begin position="21"/>
        <end position="34"/>
    </location>
</feature>
<proteinExistence type="predicted"/>
<feature type="region of interest" description="Disordered" evidence="1">
    <location>
        <begin position="1"/>
        <end position="50"/>
    </location>
</feature>
<evidence type="ECO:0000313" key="2">
    <source>
        <dbReference type="EMBL" id="KAH3862443.1"/>
    </source>
</evidence>
<reference evidence="2" key="2">
    <citation type="submission" date="2020-11" db="EMBL/GenBank/DDBJ databases">
        <authorList>
            <person name="McCartney M.A."/>
            <person name="Auch B."/>
            <person name="Kono T."/>
            <person name="Mallez S."/>
            <person name="Becker A."/>
            <person name="Gohl D.M."/>
            <person name="Silverstein K.A.T."/>
            <person name="Koren S."/>
            <person name="Bechman K.B."/>
            <person name="Herman A."/>
            <person name="Abrahante J.E."/>
            <person name="Garbe J."/>
        </authorList>
    </citation>
    <scope>NUCLEOTIDE SEQUENCE</scope>
    <source>
        <strain evidence="2">Duluth1</strain>
        <tissue evidence="2">Whole animal</tissue>
    </source>
</reference>
<comment type="caution">
    <text evidence="2">The sequence shown here is derived from an EMBL/GenBank/DDBJ whole genome shotgun (WGS) entry which is preliminary data.</text>
</comment>